<name>A0AAU9SP32_THLAR</name>
<evidence type="ECO:0000256" key="1">
    <source>
        <dbReference type="ARBA" id="ARBA00001961"/>
    </source>
</evidence>
<keyword evidence="4" id="KW-0223">Dioxygenase</keyword>
<feature type="compositionally biased region" description="Low complexity" evidence="9">
    <location>
        <begin position="174"/>
        <end position="193"/>
    </location>
</feature>
<evidence type="ECO:0000259" key="10">
    <source>
        <dbReference type="PROSITE" id="PS51471"/>
    </source>
</evidence>
<dbReference type="PANTHER" id="PTHR10869">
    <property type="entry name" value="PROLYL 4-HYDROXYLASE ALPHA SUBUNIT"/>
    <property type="match status" value="1"/>
</dbReference>
<dbReference type="EMBL" id="OU466862">
    <property type="protein sequence ID" value="CAH2070307.1"/>
    <property type="molecule type" value="Genomic_DNA"/>
</dbReference>
<evidence type="ECO:0000256" key="4">
    <source>
        <dbReference type="ARBA" id="ARBA00022964"/>
    </source>
</evidence>
<organism evidence="11 12">
    <name type="scientific">Thlaspi arvense</name>
    <name type="common">Field penny-cress</name>
    <dbReference type="NCBI Taxonomy" id="13288"/>
    <lineage>
        <taxon>Eukaryota</taxon>
        <taxon>Viridiplantae</taxon>
        <taxon>Streptophyta</taxon>
        <taxon>Embryophyta</taxon>
        <taxon>Tracheophyta</taxon>
        <taxon>Spermatophyta</taxon>
        <taxon>Magnoliopsida</taxon>
        <taxon>eudicotyledons</taxon>
        <taxon>Gunneridae</taxon>
        <taxon>Pentapetalae</taxon>
        <taxon>rosids</taxon>
        <taxon>malvids</taxon>
        <taxon>Brassicales</taxon>
        <taxon>Brassicaceae</taxon>
        <taxon>Thlaspideae</taxon>
        <taxon>Thlaspi</taxon>
    </lineage>
</organism>
<dbReference type="GO" id="GO:0031418">
    <property type="term" value="F:L-ascorbic acid binding"/>
    <property type="evidence" value="ECO:0007669"/>
    <property type="project" value="InterPro"/>
</dbReference>
<evidence type="ECO:0000256" key="5">
    <source>
        <dbReference type="ARBA" id="ARBA00022968"/>
    </source>
</evidence>
<evidence type="ECO:0000256" key="9">
    <source>
        <dbReference type="SAM" id="MobiDB-lite"/>
    </source>
</evidence>
<keyword evidence="5" id="KW-0812">Transmembrane</keyword>
<evidence type="ECO:0000256" key="7">
    <source>
        <dbReference type="ARBA" id="ARBA00023004"/>
    </source>
</evidence>
<evidence type="ECO:0000256" key="6">
    <source>
        <dbReference type="ARBA" id="ARBA00023002"/>
    </source>
</evidence>
<comment type="catalytic activity">
    <reaction evidence="8">
        <text>L-prolyl-[collagen] + 2-oxoglutarate + O2 = trans-4-hydroxy-L-prolyl-[collagen] + succinate + CO2</text>
        <dbReference type="Rhea" id="RHEA:18945"/>
        <dbReference type="Rhea" id="RHEA-COMP:11676"/>
        <dbReference type="Rhea" id="RHEA-COMP:11680"/>
        <dbReference type="ChEBI" id="CHEBI:15379"/>
        <dbReference type="ChEBI" id="CHEBI:16526"/>
        <dbReference type="ChEBI" id="CHEBI:16810"/>
        <dbReference type="ChEBI" id="CHEBI:30031"/>
        <dbReference type="ChEBI" id="CHEBI:50342"/>
        <dbReference type="ChEBI" id="CHEBI:61965"/>
        <dbReference type="EC" id="1.14.11.2"/>
    </reaction>
</comment>
<dbReference type="GO" id="GO:0004656">
    <property type="term" value="F:procollagen-proline 4-dioxygenase activity"/>
    <property type="evidence" value="ECO:0007669"/>
    <property type="project" value="UniProtKB-EC"/>
</dbReference>
<keyword evidence="6" id="KW-0560">Oxidoreductase</keyword>
<evidence type="ECO:0000256" key="3">
    <source>
        <dbReference type="ARBA" id="ARBA00022723"/>
    </source>
</evidence>
<evidence type="ECO:0000256" key="8">
    <source>
        <dbReference type="ARBA" id="ARBA00049169"/>
    </source>
</evidence>
<feature type="region of interest" description="Disordered" evidence="9">
    <location>
        <begin position="174"/>
        <end position="195"/>
    </location>
</feature>
<dbReference type="PANTHER" id="PTHR10869:SF236">
    <property type="entry name" value="PROLYL 4-HYDROXYLASE ALPHA SUBUNIT DOMAIN-CONTAINING PROTEIN"/>
    <property type="match status" value="1"/>
</dbReference>
<dbReference type="InterPro" id="IPR005123">
    <property type="entry name" value="Oxoglu/Fe-dep_dioxygenase_dom"/>
</dbReference>
<dbReference type="PROSITE" id="PS51471">
    <property type="entry name" value="FE2OG_OXY"/>
    <property type="match status" value="1"/>
</dbReference>
<evidence type="ECO:0000313" key="11">
    <source>
        <dbReference type="EMBL" id="CAH2070307.1"/>
    </source>
</evidence>
<evidence type="ECO:0000313" key="12">
    <source>
        <dbReference type="Proteomes" id="UP000836841"/>
    </source>
</evidence>
<keyword evidence="5" id="KW-0735">Signal-anchor</keyword>
<dbReference type="SMART" id="SM00702">
    <property type="entry name" value="P4Hc"/>
    <property type="match status" value="1"/>
</dbReference>
<evidence type="ECO:0000256" key="2">
    <source>
        <dbReference type="ARBA" id="ARBA00004648"/>
    </source>
</evidence>
<dbReference type="Gene3D" id="2.60.120.620">
    <property type="entry name" value="q2cbj1_9rhob like domain"/>
    <property type="match status" value="1"/>
</dbReference>
<protein>
    <recommendedName>
        <fullName evidence="10">Fe2OG dioxygenase domain-containing protein</fullName>
    </recommendedName>
</protein>
<keyword evidence="7" id="KW-0408">Iron</keyword>
<dbReference type="AlphaFoldDB" id="A0AAU9SP32"/>
<proteinExistence type="predicted"/>
<dbReference type="Proteomes" id="UP000836841">
    <property type="component" value="Chromosome 6"/>
</dbReference>
<keyword evidence="12" id="KW-1185">Reference proteome</keyword>
<comment type="cofactor">
    <cofactor evidence="1">
        <name>L-ascorbate</name>
        <dbReference type="ChEBI" id="CHEBI:38290"/>
    </cofactor>
</comment>
<comment type="subcellular location">
    <subcellularLocation>
        <location evidence="2">Endoplasmic reticulum membrane</location>
        <topology evidence="2">Single-pass type II membrane protein</topology>
    </subcellularLocation>
</comment>
<accession>A0AAU9SP32</accession>
<dbReference type="InterPro" id="IPR045054">
    <property type="entry name" value="P4HA-like"/>
</dbReference>
<dbReference type="GO" id="GO:0005506">
    <property type="term" value="F:iron ion binding"/>
    <property type="evidence" value="ECO:0007669"/>
    <property type="project" value="InterPro"/>
</dbReference>
<reference evidence="11 12" key="1">
    <citation type="submission" date="2022-03" db="EMBL/GenBank/DDBJ databases">
        <authorList>
            <person name="Nunn A."/>
            <person name="Chopra R."/>
            <person name="Nunn A."/>
            <person name="Contreras Garrido A."/>
        </authorList>
    </citation>
    <scope>NUCLEOTIDE SEQUENCE [LARGE SCALE GENOMIC DNA]</scope>
</reference>
<gene>
    <name evidence="11" type="ORF">TAV2_LOCUS21789</name>
</gene>
<sequence>MNLINLNSLILHPPQKGSKIAKMGDNGELASTIKWPKIKLKPNLSVSYLKNLDLFTVENCLTSDESKGFVKIAESLGFTHQGSRGPAYGEAYRDNHRISVNDPVLANTLWQSGISNLFTDIKIRRKVAVGLNPNIRFYRYSAGQHFGRHIDESVDLEDGNRTYYTLLIYLSGNSTKSKSKSNSSKSNDSSTSDEPLVGGETVFYGSRNSIVAEVAPMEGMALFHIHGDKCMLHEGRNVTKGVKYVFRSDVVFA</sequence>
<keyword evidence="3" id="KW-0479">Metal-binding</keyword>
<dbReference type="InterPro" id="IPR006620">
    <property type="entry name" value="Pro_4_hyd_alph"/>
</dbReference>
<feature type="domain" description="Fe2OG dioxygenase" evidence="10">
    <location>
        <begin position="130"/>
        <end position="253"/>
    </location>
</feature>
<dbReference type="FunFam" id="2.60.120.620:FF:000018">
    <property type="entry name" value="2-oxoglutarate (2OG) and Fe(II)-dependent oxygenase superfamily protein"/>
    <property type="match status" value="1"/>
</dbReference>
<dbReference type="GO" id="GO:0005789">
    <property type="term" value="C:endoplasmic reticulum membrane"/>
    <property type="evidence" value="ECO:0007669"/>
    <property type="project" value="UniProtKB-SubCell"/>
</dbReference>